<reference evidence="6" key="1">
    <citation type="journal article" date="2018" name="Genome Biol. Evol.">
        <title>Genomics and development of Lentinus tigrinus, a white-rot wood-decaying mushroom with dimorphic fruiting bodies.</title>
        <authorList>
            <person name="Wu B."/>
            <person name="Xu Z."/>
            <person name="Knudson A."/>
            <person name="Carlson A."/>
            <person name="Chen N."/>
            <person name="Kovaka S."/>
            <person name="LaButti K."/>
            <person name="Lipzen A."/>
            <person name="Pennachio C."/>
            <person name="Riley R."/>
            <person name="Schakwitz W."/>
            <person name="Umezawa K."/>
            <person name="Ohm R.A."/>
            <person name="Grigoriev I.V."/>
            <person name="Nagy L.G."/>
            <person name="Gibbons J."/>
            <person name="Hibbett D."/>
        </authorList>
    </citation>
    <scope>NUCLEOTIDE SEQUENCE [LARGE SCALE GENOMIC DNA]</scope>
    <source>
        <strain evidence="6">ALCF2SS1-6</strain>
    </source>
</reference>
<dbReference type="GO" id="GO:0005975">
    <property type="term" value="P:carbohydrate metabolic process"/>
    <property type="evidence" value="ECO:0007669"/>
    <property type="project" value="InterPro"/>
</dbReference>
<keyword evidence="2" id="KW-1133">Transmembrane helix</keyword>
<evidence type="ECO:0000313" key="6">
    <source>
        <dbReference type="EMBL" id="RPD54758.1"/>
    </source>
</evidence>
<evidence type="ECO:0000259" key="4">
    <source>
        <dbReference type="Pfam" id="PF16335"/>
    </source>
</evidence>
<dbReference type="STRING" id="1328759.A0A5C2RST7"/>
<feature type="region of interest" description="Disordered" evidence="1">
    <location>
        <begin position="754"/>
        <end position="800"/>
    </location>
</feature>
<dbReference type="InterPro" id="IPR032514">
    <property type="entry name" value="GtaA_central"/>
</dbReference>
<feature type="compositionally biased region" description="Basic residues" evidence="1">
    <location>
        <begin position="754"/>
        <end position="770"/>
    </location>
</feature>
<accession>A0A5C2RST7</accession>
<keyword evidence="2" id="KW-0472">Membrane</keyword>
<dbReference type="EMBL" id="ML122302">
    <property type="protein sequence ID" value="RPD54758.1"/>
    <property type="molecule type" value="Genomic_DNA"/>
</dbReference>
<dbReference type="Gene3D" id="1.50.10.10">
    <property type="match status" value="1"/>
</dbReference>
<keyword evidence="3" id="KW-0732">Signal</keyword>
<dbReference type="InterPro" id="IPR033433">
    <property type="entry name" value="GtaA_N"/>
</dbReference>
<dbReference type="AlphaFoldDB" id="A0A5C2RST7"/>
<dbReference type="PANTHER" id="PTHR31987">
    <property type="entry name" value="GLUTAMINASE A-RELATED"/>
    <property type="match status" value="1"/>
</dbReference>
<keyword evidence="2" id="KW-0812">Transmembrane</keyword>
<dbReference type="Proteomes" id="UP000313359">
    <property type="component" value="Unassembled WGS sequence"/>
</dbReference>
<evidence type="ECO:0000256" key="2">
    <source>
        <dbReference type="SAM" id="Phobius"/>
    </source>
</evidence>
<keyword evidence="7" id="KW-1185">Reference proteome</keyword>
<feature type="transmembrane region" description="Helical" evidence="2">
    <location>
        <begin position="728"/>
        <end position="751"/>
    </location>
</feature>
<dbReference type="InterPro" id="IPR008928">
    <property type="entry name" value="6-hairpin_glycosidase_sf"/>
</dbReference>
<dbReference type="Pfam" id="PF16335">
    <property type="entry name" value="GtaA_6_Hairpin"/>
    <property type="match status" value="1"/>
</dbReference>
<dbReference type="OrthoDB" id="2773987at2759"/>
<dbReference type="Pfam" id="PF17168">
    <property type="entry name" value="DUF5127"/>
    <property type="match status" value="1"/>
</dbReference>
<feature type="domain" description="Glutaminase A N-terminal" evidence="5">
    <location>
        <begin position="103"/>
        <end position="339"/>
    </location>
</feature>
<gene>
    <name evidence="6" type="ORF">L227DRAFT_511214</name>
</gene>
<name>A0A5C2RST7_9APHY</name>
<evidence type="ECO:0000259" key="5">
    <source>
        <dbReference type="Pfam" id="PF17168"/>
    </source>
</evidence>
<evidence type="ECO:0000256" key="1">
    <source>
        <dbReference type="SAM" id="MobiDB-lite"/>
    </source>
</evidence>
<sequence length="891" mass="96555">MVSTCSLWFYIATLILPVTVCAQQTFFPQAAVPLAIRSPHFSMWYNCPADTQPLSNSWLEFWNGATISWGGNIRVDGLTYAWMGQYNLQNSTANVTDIKITPTRSIFTMQAGPMNVTVTFLTPIEPSDWVNQSTPFSYISVEAQSLDGAAHLVQFYTELSSEFVTGIRPQGDQGGGLVSWQSSRTATSIYHQTEPEQPQPYAEVADQAEDGKGYLATTLRPGLTWAISRDTQHPFINFGNLSNAEDSTTSGPLGKPWYDVAFAVDLGNIQSTPSPVTWAIGYVRDPVVQYSTSSGTIELRRPYWTTRYSDIDTLIDAFLADYPAALRRAIAFDEKVMGDASKISSEYVDLISLVARQVMGGLDITVGSGDVTDATDVKIFMKDIGSSERVNPVERMFAAFPAYLYLNASLGGALLAPLLDHQSNQSALPYAAQDIGTTYPNVTGTHGPHSQGVEQSGNMLIMMYAHARVSGDGSLLAQYYSTAKRWADYLVSNALTPSNQDTADGESNANLTNLAIKGIIGVKAMAEISRAVQEDSDAEYYDSQANSLSSSWLSLAQSSDRQHLLGQYGDESSWAMMYNVYADLLLQTNMVPRDVLAKQTAYYQTLLQTEASHLGLPIDYVSALSKTATWTLLTSATVTDDGVRDQLIRYAWDRAATNKTTGKYPDVYDADTGDRVSSGGGVAGPALGAMFAHLALNVPNTTIVVPSSGTSRPNGAGTGNKSKSHVGAIAGGVVGGVVLLALIAGAATLIYRKKRRGGRSQRSLSPHRRHKEEEGSLDLTLPYPFEGDTDASGGGTPPPFVGVRSSKAAREHERERARLMHQPDRNMSSLFPLSETGHSIPSSEQISTGASSLPSAFLTGLRSEVEHLRRLVQGLREDRMQPPPEYSSTTD</sequence>
<dbReference type="InterPro" id="IPR052743">
    <property type="entry name" value="Glutaminase_GtaA"/>
</dbReference>
<dbReference type="Gene3D" id="1.20.5.510">
    <property type="entry name" value="Single helix bin"/>
    <property type="match status" value="1"/>
</dbReference>
<feature type="chain" id="PRO_5022972511" description="DUF1793-domain-containing protein" evidence="3">
    <location>
        <begin position="23"/>
        <end position="891"/>
    </location>
</feature>
<evidence type="ECO:0000256" key="3">
    <source>
        <dbReference type="SAM" id="SignalP"/>
    </source>
</evidence>
<dbReference type="SUPFAM" id="SSF48208">
    <property type="entry name" value="Six-hairpin glycosidases"/>
    <property type="match status" value="1"/>
</dbReference>
<protein>
    <recommendedName>
        <fullName evidence="8">DUF1793-domain-containing protein</fullName>
    </recommendedName>
</protein>
<organism evidence="6 7">
    <name type="scientific">Lentinus tigrinus ALCF2SS1-6</name>
    <dbReference type="NCBI Taxonomy" id="1328759"/>
    <lineage>
        <taxon>Eukaryota</taxon>
        <taxon>Fungi</taxon>
        <taxon>Dikarya</taxon>
        <taxon>Basidiomycota</taxon>
        <taxon>Agaricomycotina</taxon>
        <taxon>Agaricomycetes</taxon>
        <taxon>Polyporales</taxon>
        <taxon>Polyporaceae</taxon>
        <taxon>Lentinus</taxon>
    </lineage>
</organism>
<proteinExistence type="predicted"/>
<dbReference type="InterPro" id="IPR012341">
    <property type="entry name" value="6hp_glycosidase-like_sf"/>
</dbReference>
<evidence type="ECO:0000313" key="7">
    <source>
        <dbReference type="Proteomes" id="UP000313359"/>
    </source>
</evidence>
<evidence type="ECO:0008006" key="8">
    <source>
        <dbReference type="Google" id="ProtNLM"/>
    </source>
</evidence>
<dbReference type="GO" id="GO:0003824">
    <property type="term" value="F:catalytic activity"/>
    <property type="evidence" value="ECO:0007669"/>
    <property type="project" value="UniProtKB-ARBA"/>
</dbReference>
<dbReference type="PANTHER" id="PTHR31987:SF14">
    <property type="entry name" value="PUTATIVE (AFU_ORTHOLOGUE AFUA_6G09910)-RELATED"/>
    <property type="match status" value="1"/>
</dbReference>
<feature type="signal peptide" evidence="3">
    <location>
        <begin position="1"/>
        <end position="22"/>
    </location>
</feature>
<feature type="domain" description="Glutaminase A central" evidence="4">
    <location>
        <begin position="344"/>
        <end position="694"/>
    </location>
</feature>